<organism evidence="2 3">
    <name type="scientific">Necator americanus</name>
    <name type="common">Human hookworm</name>
    <dbReference type="NCBI Taxonomy" id="51031"/>
    <lineage>
        <taxon>Eukaryota</taxon>
        <taxon>Metazoa</taxon>
        <taxon>Ecdysozoa</taxon>
        <taxon>Nematoda</taxon>
        <taxon>Chromadorea</taxon>
        <taxon>Rhabditida</taxon>
        <taxon>Rhabditina</taxon>
        <taxon>Rhabditomorpha</taxon>
        <taxon>Strongyloidea</taxon>
        <taxon>Ancylostomatidae</taxon>
        <taxon>Bunostominae</taxon>
        <taxon>Necator</taxon>
    </lineage>
</organism>
<reference evidence="2 3" key="1">
    <citation type="submission" date="2023-08" db="EMBL/GenBank/DDBJ databases">
        <title>A Necator americanus chromosomal reference genome.</title>
        <authorList>
            <person name="Ilik V."/>
            <person name="Petrzelkova K.J."/>
            <person name="Pardy F."/>
            <person name="Fuh T."/>
            <person name="Niatou-Singa F.S."/>
            <person name="Gouil Q."/>
            <person name="Baker L."/>
            <person name="Ritchie M.E."/>
            <person name="Jex A.R."/>
            <person name="Gazzola D."/>
            <person name="Li H."/>
            <person name="Toshio Fujiwara R."/>
            <person name="Zhan B."/>
            <person name="Aroian R.V."/>
            <person name="Pafco B."/>
            <person name="Schwarz E.M."/>
        </authorList>
    </citation>
    <scope>NUCLEOTIDE SEQUENCE [LARGE SCALE GENOMIC DNA]</scope>
    <source>
        <strain evidence="2 3">Aroian</strain>
        <tissue evidence="2">Whole animal</tissue>
    </source>
</reference>
<protein>
    <recommendedName>
        <fullName evidence="4">Integrase catalytic domain-containing protein</fullName>
    </recommendedName>
</protein>
<dbReference type="InterPro" id="IPR050951">
    <property type="entry name" value="Retrovirus_Pol_polyprotein"/>
</dbReference>
<dbReference type="PANTHER" id="PTHR37984">
    <property type="entry name" value="PROTEIN CBG26694"/>
    <property type="match status" value="1"/>
</dbReference>
<evidence type="ECO:0008006" key="4">
    <source>
        <dbReference type="Google" id="ProtNLM"/>
    </source>
</evidence>
<feature type="region of interest" description="Disordered" evidence="1">
    <location>
        <begin position="226"/>
        <end position="245"/>
    </location>
</feature>
<name>A0ABR1CCU8_NECAM</name>
<dbReference type="EMBL" id="JAVFWL010000002">
    <property type="protein sequence ID" value="KAK6735552.1"/>
    <property type="molecule type" value="Genomic_DNA"/>
</dbReference>
<dbReference type="Proteomes" id="UP001303046">
    <property type="component" value="Unassembled WGS sequence"/>
</dbReference>
<comment type="caution">
    <text evidence="2">The sequence shown here is derived from an EMBL/GenBank/DDBJ whole genome shotgun (WGS) entry which is preliminary data.</text>
</comment>
<evidence type="ECO:0000313" key="2">
    <source>
        <dbReference type="EMBL" id="KAK6735552.1"/>
    </source>
</evidence>
<evidence type="ECO:0000313" key="3">
    <source>
        <dbReference type="Proteomes" id="UP001303046"/>
    </source>
</evidence>
<accession>A0ABR1CCU8</accession>
<proteinExistence type="predicted"/>
<dbReference type="SUPFAM" id="SSF53098">
    <property type="entry name" value="Ribonuclease H-like"/>
    <property type="match status" value="1"/>
</dbReference>
<sequence>MSLALVRLQYRSTNLTEQHPHEGVRYFAASLGCSLTTVSNGLRSLGMVKSSVSDFHRATATAKDAWTSALGCSPEAADLTGWTPLSLEMKNESFRESPDLAPSDYHLFRSLQHYLEEKRYDDHLENDLRAFFAYKSPEFYAKGIRDLRRPSRATERSSRRLSSLHSAVPDEFYTFAFTHPFHPQSNGQAERFVDTFKRGLAKLKREEPTVDALQTFLMACRSTLCSSAPDQRSPAEAFLGRRQRT</sequence>
<dbReference type="Gene3D" id="3.30.420.10">
    <property type="entry name" value="Ribonuclease H-like superfamily/Ribonuclease H"/>
    <property type="match status" value="2"/>
</dbReference>
<dbReference type="PANTHER" id="PTHR37984:SF5">
    <property type="entry name" value="PROTEIN NYNRIN-LIKE"/>
    <property type="match status" value="1"/>
</dbReference>
<dbReference type="InterPro" id="IPR012337">
    <property type="entry name" value="RNaseH-like_sf"/>
</dbReference>
<evidence type="ECO:0000256" key="1">
    <source>
        <dbReference type="SAM" id="MobiDB-lite"/>
    </source>
</evidence>
<keyword evidence="3" id="KW-1185">Reference proteome</keyword>
<gene>
    <name evidence="2" type="primary">Necator_chrII.g6435</name>
    <name evidence="2" type="ORF">RB195_018642</name>
</gene>
<dbReference type="InterPro" id="IPR036397">
    <property type="entry name" value="RNaseH_sf"/>
</dbReference>